<evidence type="ECO:0000256" key="1">
    <source>
        <dbReference type="ARBA" id="ARBA00004123"/>
    </source>
</evidence>
<organism evidence="10 11">
    <name type="scientific">Penicillium chermesinum</name>
    <dbReference type="NCBI Taxonomy" id="63820"/>
    <lineage>
        <taxon>Eukaryota</taxon>
        <taxon>Fungi</taxon>
        <taxon>Dikarya</taxon>
        <taxon>Ascomycota</taxon>
        <taxon>Pezizomycotina</taxon>
        <taxon>Eurotiomycetes</taxon>
        <taxon>Eurotiomycetidae</taxon>
        <taxon>Eurotiales</taxon>
        <taxon>Aspergillaceae</taxon>
        <taxon>Penicillium</taxon>
    </lineage>
</organism>
<feature type="compositionally biased region" description="Basic and acidic residues" evidence="8">
    <location>
        <begin position="340"/>
        <end position="350"/>
    </location>
</feature>
<dbReference type="GO" id="GO:0000707">
    <property type="term" value="P:meiotic DNA recombinase assembly"/>
    <property type="evidence" value="ECO:0007669"/>
    <property type="project" value="TreeGrafter"/>
</dbReference>
<dbReference type="AlphaFoldDB" id="A0A9W9NTJ0"/>
<evidence type="ECO:0000259" key="9">
    <source>
        <dbReference type="PROSITE" id="PS50162"/>
    </source>
</evidence>
<dbReference type="OrthoDB" id="5957327at2759"/>
<evidence type="ECO:0000313" key="11">
    <source>
        <dbReference type="Proteomes" id="UP001150941"/>
    </source>
</evidence>
<keyword evidence="3" id="KW-0227">DNA damage</keyword>
<protein>
    <recommendedName>
        <fullName evidence="7">DNA repair protein RAD51 homolog 3</fullName>
    </recommendedName>
</protein>
<keyword evidence="4" id="KW-0067">ATP-binding</keyword>
<keyword evidence="2" id="KW-0547">Nucleotide-binding</keyword>
<dbReference type="SUPFAM" id="SSF52540">
    <property type="entry name" value="P-loop containing nucleoside triphosphate hydrolases"/>
    <property type="match status" value="1"/>
</dbReference>
<keyword evidence="5" id="KW-0234">DNA repair</keyword>
<dbReference type="GO" id="GO:0008821">
    <property type="term" value="F:crossover junction DNA endonuclease activity"/>
    <property type="evidence" value="ECO:0007669"/>
    <property type="project" value="TreeGrafter"/>
</dbReference>
<dbReference type="GO" id="GO:0140664">
    <property type="term" value="F:ATP-dependent DNA damage sensor activity"/>
    <property type="evidence" value="ECO:0007669"/>
    <property type="project" value="InterPro"/>
</dbReference>
<accession>A0A9W9NTJ0</accession>
<dbReference type="GeneID" id="83203542"/>
<dbReference type="SMART" id="SM00382">
    <property type="entry name" value="AAA"/>
    <property type="match status" value="1"/>
</dbReference>
<feature type="region of interest" description="Disordered" evidence="8">
    <location>
        <begin position="287"/>
        <end position="350"/>
    </location>
</feature>
<dbReference type="Pfam" id="PF08423">
    <property type="entry name" value="Rad51"/>
    <property type="match status" value="1"/>
</dbReference>
<evidence type="ECO:0000256" key="2">
    <source>
        <dbReference type="ARBA" id="ARBA00022741"/>
    </source>
</evidence>
<keyword evidence="11" id="KW-1185">Reference proteome</keyword>
<evidence type="ECO:0000313" key="10">
    <source>
        <dbReference type="EMBL" id="KAJ5225718.1"/>
    </source>
</evidence>
<dbReference type="PANTHER" id="PTHR46239:SF1">
    <property type="entry name" value="DNA REPAIR PROTEIN RAD51 HOMOLOG 3"/>
    <property type="match status" value="1"/>
</dbReference>
<dbReference type="GO" id="GO:0033065">
    <property type="term" value="C:Rad51C-XRCC3 complex"/>
    <property type="evidence" value="ECO:0007669"/>
    <property type="project" value="TreeGrafter"/>
</dbReference>
<dbReference type="InterPro" id="IPR013632">
    <property type="entry name" value="Rad51_C"/>
</dbReference>
<feature type="compositionally biased region" description="Polar residues" evidence="8">
    <location>
        <begin position="299"/>
        <end position="311"/>
    </location>
</feature>
<reference evidence="10" key="1">
    <citation type="submission" date="2022-11" db="EMBL/GenBank/DDBJ databases">
        <authorList>
            <person name="Petersen C."/>
        </authorList>
    </citation>
    <scope>NUCLEOTIDE SEQUENCE</scope>
    <source>
        <strain evidence="10">IBT 19713</strain>
    </source>
</reference>
<feature type="compositionally biased region" description="Acidic residues" evidence="8">
    <location>
        <begin position="320"/>
        <end position="333"/>
    </location>
</feature>
<dbReference type="CDD" id="cd01393">
    <property type="entry name" value="RecA-like"/>
    <property type="match status" value="1"/>
</dbReference>
<gene>
    <name evidence="10" type="ORF">N7468_006943</name>
</gene>
<dbReference type="InterPro" id="IPR027417">
    <property type="entry name" value="P-loop_NTPase"/>
</dbReference>
<dbReference type="GO" id="GO:0005524">
    <property type="term" value="F:ATP binding"/>
    <property type="evidence" value="ECO:0007669"/>
    <property type="project" value="UniProtKB-KW"/>
</dbReference>
<dbReference type="InterPro" id="IPR052093">
    <property type="entry name" value="HR_Repair_Mediator"/>
</dbReference>
<comment type="caution">
    <text evidence="10">The sequence shown here is derived from an EMBL/GenBank/DDBJ whole genome shotgun (WGS) entry which is preliminary data.</text>
</comment>
<dbReference type="GO" id="GO:0033063">
    <property type="term" value="C:Rad51B-Rad51C-Rad51D-XRCC2 complex"/>
    <property type="evidence" value="ECO:0007669"/>
    <property type="project" value="TreeGrafter"/>
</dbReference>
<comment type="subcellular location">
    <subcellularLocation>
        <location evidence="1">Nucleus</location>
    </subcellularLocation>
</comment>
<feature type="domain" description="RecA family profile 1" evidence="9">
    <location>
        <begin position="33"/>
        <end position="217"/>
    </location>
</feature>
<proteinExistence type="predicted"/>
<evidence type="ECO:0000256" key="8">
    <source>
        <dbReference type="SAM" id="MobiDB-lite"/>
    </source>
</evidence>
<evidence type="ECO:0000256" key="7">
    <source>
        <dbReference type="ARBA" id="ARBA00040674"/>
    </source>
</evidence>
<dbReference type="InterPro" id="IPR020588">
    <property type="entry name" value="RecA_ATP-bd"/>
</dbReference>
<dbReference type="GO" id="GO:0000400">
    <property type="term" value="F:four-way junction DNA binding"/>
    <property type="evidence" value="ECO:0007669"/>
    <property type="project" value="TreeGrafter"/>
</dbReference>
<dbReference type="InterPro" id="IPR003593">
    <property type="entry name" value="AAA+_ATPase"/>
</dbReference>
<sequence length="350" mass="38279">MSTSNNPLGLDSSATLPLISLSASQSIGSSNAARDPILTGLSRLDEALKTASDQAGGILRGQVTEVFGPPGVGKTQLALSAASNVLRAGGKVIWIDTSSPIPTKRLQELNPDLENFDDLIYFRASTLPHLLALLVRPPANFPPPETALVVVDSVSSLFPSYFLNAFELKDRLAQGKIKDKAELQWLLNRRWNVTSELGTHLGRLAGRNIAVLALNQAHTKIKGQPRATLHPVLAGGGWESTAQTRITMYRDFPDERILEVTKRGGRLLPVRLPELIVSFRIEPGGLRESKTIQPDPEQTLAQNLSMTQPTPSRKRKAEDEIADSQDEDSDEDYSWMNDAVVDKKKHEDSP</sequence>
<keyword evidence="6" id="KW-0539">Nucleus</keyword>
<dbReference type="RefSeq" id="XP_058329129.1">
    <property type="nucleotide sequence ID" value="XM_058476239.1"/>
</dbReference>
<evidence type="ECO:0000256" key="6">
    <source>
        <dbReference type="ARBA" id="ARBA00023242"/>
    </source>
</evidence>
<evidence type="ECO:0000256" key="4">
    <source>
        <dbReference type="ARBA" id="ARBA00022840"/>
    </source>
</evidence>
<name>A0A9W9NTJ0_9EURO</name>
<reference evidence="10" key="2">
    <citation type="journal article" date="2023" name="IMA Fungus">
        <title>Comparative genomic study of the Penicillium genus elucidates a diverse pangenome and 15 lateral gene transfer events.</title>
        <authorList>
            <person name="Petersen C."/>
            <person name="Sorensen T."/>
            <person name="Nielsen M.R."/>
            <person name="Sondergaard T.E."/>
            <person name="Sorensen J.L."/>
            <person name="Fitzpatrick D.A."/>
            <person name="Frisvad J.C."/>
            <person name="Nielsen K.L."/>
        </authorList>
    </citation>
    <scope>NUCLEOTIDE SEQUENCE</scope>
    <source>
        <strain evidence="10">IBT 19713</strain>
    </source>
</reference>
<dbReference type="Gene3D" id="3.40.50.300">
    <property type="entry name" value="P-loop containing nucleotide triphosphate hydrolases"/>
    <property type="match status" value="1"/>
</dbReference>
<dbReference type="Proteomes" id="UP001150941">
    <property type="component" value="Unassembled WGS sequence"/>
</dbReference>
<evidence type="ECO:0000256" key="5">
    <source>
        <dbReference type="ARBA" id="ARBA00023204"/>
    </source>
</evidence>
<dbReference type="GO" id="GO:0007131">
    <property type="term" value="P:reciprocal meiotic recombination"/>
    <property type="evidence" value="ECO:0007669"/>
    <property type="project" value="TreeGrafter"/>
</dbReference>
<dbReference type="PROSITE" id="PS50162">
    <property type="entry name" value="RECA_2"/>
    <property type="match status" value="1"/>
</dbReference>
<dbReference type="PANTHER" id="PTHR46239">
    <property type="entry name" value="DNA REPAIR PROTEIN RAD51 HOMOLOG 3 RAD51C"/>
    <property type="match status" value="1"/>
</dbReference>
<dbReference type="GO" id="GO:0005657">
    <property type="term" value="C:replication fork"/>
    <property type="evidence" value="ECO:0007669"/>
    <property type="project" value="TreeGrafter"/>
</dbReference>
<dbReference type="EMBL" id="JAPQKS010000005">
    <property type="protein sequence ID" value="KAJ5225718.1"/>
    <property type="molecule type" value="Genomic_DNA"/>
</dbReference>
<evidence type="ECO:0000256" key="3">
    <source>
        <dbReference type="ARBA" id="ARBA00022763"/>
    </source>
</evidence>